<name>A0A0B6ZUB6_9EUPU</name>
<reference evidence="1" key="1">
    <citation type="submission" date="2014-12" db="EMBL/GenBank/DDBJ databases">
        <title>Insight into the proteome of Arion vulgaris.</title>
        <authorList>
            <person name="Aradska J."/>
            <person name="Bulat T."/>
            <person name="Smidak R."/>
            <person name="Sarate P."/>
            <person name="Gangsoo J."/>
            <person name="Sialana F."/>
            <person name="Bilban M."/>
            <person name="Lubec G."/>
        </authorList>
    </citation>
    <scope>NUCLEOTIDE SEQUENCE</scope>
    <source>
        <tissue evidence="1">Skin</tissue>
    </source>
</reference>
<gene>
    <name evidence="1" type="primary">ORF78284</name>
</gene>
<evidence type="ECO:0000313" key="1">
    <source>
        <dbReference type="EMBL" id="CEK71416.1"/>
    </source>
</evidence>
<proteinExistence type="predicted"/>
<accession>A0A0B6ZUB6</accession>
<dbReference type="AlphaFoldDB" id="A0A0B6ZUB6"/>
<organism evidence="1">
    <name type="scientific">Arion vulgaris</name>
    <dbReference type="NCBI Taxonomy" id="1028688"/>
    <lineage>
        <taxon>Eukaryota</taxon>
        <taxon>Metazoa</taxon>
        <taxon>Spiralia</taxon>
        <taxon>Lophotrochozoa</taxon>
        <taxon>Mollusca</taxon>
        <taxon>Gastropoda</taxon>
        <taxon>Heterobranchia</taxon>
        <taxon>Euthyneura</taxon>
        <taxon>Panpulmonata</taxon>
        <taxon>Eupulmonata</taxon>
        <taxon>Stylommatophora</taxon>
        <taxon>Helicina</taxon>
        <taxon>Arionoidea</taxon>
        <taxon>Arionidae</taxon>
        <taxon>Arion</taxon>
    </lineage>
</organism>
<protein>
    <submittedName>
        <fullName evidence="1">Uncharacterized protein</fullName>
    </submittedName>
</protein>
<dbReference type="EMBL" id="HACG01024551">
    <property type="protein sequence ID" value="CEK71416.1"/>
    <property type="molecule type" value="Transcribed_RNA"/>
</dbReference>
<sequence length="52" mass="5816">MKIEMDNHLQGKICSQEMIDHVIGVVVLVPDYGLNFVLAENEVFTSSYLMSG</sequence>